<gene>
    <name evidence="4" type="ORF">Gilli_1444</name>
</gene>
<evidence type="ECO:0000256" key="1">
    <source>
        <dbReference type="SAM" id="MobiDB-lite"/>
    </source>
</evidence>
<dbReference type="InterPro" id="IPR048428">
    <property type="entry name" value="YobI-NTPase"/>
</dbReference>
<organism evidence="4 5">
    <name type="scientific">Gillisia limnaea (strain DSM 15749 / LMG 21470 / R-8282)</name>
    <dbReference type="NCBI Taxonomy" id="865937"/>
    <lineage>
        <taxon>Bacteria</taxon>
        <taxon>Pseudomonadati</taxon>
        <taxon>Bacteroidota</taxon>
        <taxon>Flavobacteriia</taxon>
        <taxon>Flavobacteriales</taxon>
        <taxon>Flavobacteriaceae</taxon>
        <taxon>Gillisia</taxon>
    </lineage>
</organism>
<dbReference type="EMBL" id="JH594606">
    <property type="protein sequence ID" value="EHQ02099.1"/>
    <property type="molecule type" value="Genomic_DNA"/>
</dbReference>
<dbReference type="STRING" id="865937.Gilli_1444"/>
<evidence type="ECO:0000256" key="2">
    <source>
        <dbReference type="SAM" id="Phobius"/>
    </source>
</evidence>
<feature type="transmembrane region" description="Helical" evidence="2">
    <location>
        <begin position="214"/>
        <end position="232"/>
    </location>
</feature>
<sequence>MNSKKIKQSEAKSAKDKANIPFHSLSPVSDKEKHKYYCDALEWALTNRKEKDIKNIALTGTYGSGKSSILKTFQEREVKDLSFLKISLATFKEEKNKTAENFEKLEQNDSDISDKTHLSASTKEPDKKPETISQDKNDQLRLIELSILQQIFYHEKNDNIPDSRFKKIRSLKPSEIKTATWVVFGLISSFYLFFYFDTFRVLFNLPEPKVWFEYIIKAFVLTGFMVLFYFSLKRVIQFSQKLTISKLNFQNLEIQVSQSIDKSILNDHLDEILYFFIATNYNVVIIEDLDRFEQTEIFTKLREINLLINNSKAIDRTVTFIYAVRDEMFKDNDRTKFFDFIIPVIPVINYSNSNEQLSRALEKFGYSLSVELIDEVAFYLDDMRLLYNIVNEFHIYFQKFKEKKYRNKLFAMMVYKNIYPEDFVRLGQNKGLLYKNLVDNKMLWVKETIQKIDQDNSKLKAELEQLERIFINDLDELKRIYLMEYIKKVLNLSHFRIENTNYTIEKMLEDENFDKLKSGSINYMENNYNRAFAFQFSDVESQVDPEKSYSERKTQIEGRNSGRIEDIRDKIKSNEEEKRKVRNSKIKYLLRDKKISLSSTPSKQEQLIVLLIRNGYIGEDYLNYISYFYPGSITEKDHWFLMNVRNESESEFDYELDEVNNVIKKISDSEFEKSYVLNYNLLDTFLESQKFILKRDIFLQQLSNESDISVKFIYSYIKVGQNTGLFIKNLCASWINIWRFIEQDSTLSEDEKLIYLSLILKNGEIDDIEKIASASQLEAAMNQNSDFLSIIDDSKKLIEIIDQFDLKFTALNFEGSPKKLREYIYSMNNYAINPYMLKIMIDEFGEYSEDLFNESNYAAIQSSCCETLIEYVNKNIEKYINFVYLKLKGNCQEKQEYLIKLLNNPDIKKKSKENIIIQTETLVNSLADLEQAEELSDFLIENSMIEPTWENMIFEYKEKENLFSEILTVFINKPKNAESLSKNLISKEKQFSNFRIAFLLNNKILDELYASYLKVFPFTYKEISFQNLSEKKVAALVDQNKLSFNSENYEKLKLNFAPLNLTFIILNISEFFKIYSEITLSEPDLSKLLSNSKLVDSLKINLIEKFEAENTIADIETLTLIGKIALKHTKLKLSDSTISSLLLKSSLNPNEKIELYINNLTALNREFITPFLNALGGDYRQLNAKGPMPYFKKSDHLSEFFEYLKQEGKISKIKEKKEFIQVTTFRK</sequence>
<name>H2BXT6_GILLR</name>
<dbReference type="HOGENOM" id="CLU_005044_0_0_10"/>
<dbReference type="SUPFAM" id="SSF52540">
    <property type="entry name" value="P-loop containing nucleoside triphosphate hydrolases"/>
    <property type="match status" value="1"/>
</dbReference>
<dbReference type="Proteomes" id="UP000003844">
    <property type="component" value="Unassembled WGS sequence"/>
</dbReference>
<dbReference type="InterPro" id="IPR027417">
    <property type="entry name" value="P-loop_NTPase"/>
</dbReference>
<keyword evidence="2" id="KW-0472">Membrane</keyword>
<keyword evidence="2" id="KW-0812">Transmembrane</keyword>
<evidence type="ECO:0000313" key="5">
    <source>
        <dbReference type="Proteomes" id="UP000003844"/>
    </source>
</evidence>
<accession>H2BXT6</accession>
<dbReference type="RefSeq" id="WP_006988414.1">
    <property type="nucleotide sequence ID" value="NZ_JH594606.1"/>
</dbReference>
<feature type="transmembrane region" description="Helical" evidence="2">
    <location>
        <begin position="176"/>
        <end position="194"/>
    </location>
</feature>
<dbReference type="eggNOG" id="COG5114">
    <property type="taxonomic scope" value="Bacteria"/>
</dbReference>
<feature type="compositionally biased region" description="Basic and acidic residues" evidence="1">
    <location>
        <begin position="7"/>
        <end position="18"/>
    </location>
</feature>
<keyword evidence="2" id="KW-1133">Transmembrane helix</keyword>
<proteinExistence type="predicted"/>
<reference evidence="5" key="1">
    <citation type="journal article" date="2012" name="Stand. Genomic Sci.">
        <title>Genome sequence of the Antarctic rhodopsins-containing flavobacterium Gillisia limnaea type strain (R-8282(T)).</title>
        <authorList>
            <person name="Riedel T."/>
            <person name="Held B."/>
            <person name="Nolan M."/>
            <person name="Lucas S."/>
            <person name="Lapidus A."/>
            <person name="Tice H."/>
            <person name="Del Rio T.G."/>
            <person name="Cheng J.F."/>
            <person name="Han C."/>
            <person name="Tapia R."/>
            <person name="Goodwin L.A."/>
            <person name="Pitluck S."/>
            <person name="Liolios K."/>
            <person name="Mavromatis K."/>
            <person name="Pagani I."/>
            <person name="Ivanova N."/>
            <person name="Mikhailova N."/>
            <person name="Pati A."/>
            <person name="Chen A."/>
            <person name="Palaniappan K."/>
            <person name="Land M."/>
            <person name="Rohde M."/>
            <person name="Tindall B.J."/>
            <person name="Detter J.C."/>
            <person name="Goker M."/>
            <person name="Bristow J."/>
            <person name="Eisen J.A."/>
            <person name="Markowitz V."/>
            <person name="Hugenholtz P."/>
            <person name="Kyrpides N.C."/>
            <person name="Klenk H.P."/>
            <person name="Woyke T."/>
        </authorList>
    </citation>
    <scope>NUCLEOTIDE SEQUENCE [LARGE SCALE GENOMIC DNA]</scope>
    <source>
        <strain evidence="5">DSM 15749 / LMG 21470 / R-8282</strain>
    </source>
</reference>
<evidence type="ECO:0000313" key="4">
    <source>
        <dbReference type="EMBL" id="EHQ02099.1"/>
    </source>
</evidence>
<feature type="region of interest" description="Disordered" evidence="1">
    <location>
        <begin position="1"/>
        <end position="25"/>
    </location>
</feature>
<dbReference type="Pfam" id="PF20693">
    <property type="entry name" value="YobI-ATPase"/>
    <property type="match status" value="1"/>
</dbReference>
<evidence type="ECO:0000259" key="3">
    <source>
        <dbReference type="Pfam" id="PF20693"/>
    </source>
</evidence>
<dbReference type="AlphaFoldDB" id="H2BXT6"/>
<feature type="region of interest" description="Disordered" evidence="1">
    <location>
        <begin position="113"/>
        <end position="132"/>
    </location>
</feature>
<feature type="domain" description="YobI-like P-loop NTPase" evidence="3">
    <location>
        <begin position="37"/>
        <end position="434"/>
    </location>
</feature>
<protein>
    <recommendedName>
        <fullName evidence="3">YobI-like P-loop NTPase domain-containing protein</fullName>
    </recommendedName>
</protein>
<dbReference type="OrthoDB" id="1701659at2"/>
<keyword evidence="5" id="KW-1185">Reference proteome</keyword>